<gene>
    <name evidence="1" type="ORF">ACFSCY_14680</name>
</gene>
<evidence type="ECO:0000313" key="2">
    <source>
        <dbReference type="Proteomes" id="UP001597145"/>
    </source>
</evidence>
<protein>
    <submittedName>
        <fullName evidence="1">DUF1611 domain-containing protein</fullName>
    </submittedName>
</protein>
<organism evidence="1 2">
    <name type="scientific">Pseudonocardia aurantiaca</name>
    <dbReference type="NCBI Taxonomy" id="75290"/>
    <lineage>
        <taxon>Bacteria</taxon>
        <taxon>Bacillati</taxon>
        <taxon>Actinomycetota</taxon>
        <taxon>Actinomycetes</taxon>
        <taxon>Pseudonocardiales</taxon>
        <taxon>Pseudonocardiaceae</taxon>
        <taxon>Pseudonocardia</taxon>
    </lineage>
</organism>
<dbReference type="Proteomes" id="UP001597145">
    <property type="component" value="Unassembled WGS sequence"/>
</dbReference>
<name>A0ABW4FK77_9PSEU</name>
<evidence type="ECO:0000313" key="1">
    <source>
        <dbReference type="EMBL" id="MFD1530690.1"/>
    </source>
</evidence>
<reference evidence="2" key="1">
    <citation type="journal article" date="2019" name="Int. J. Syst. Evol. Microbiol.">
        <title>The Global Catalogue of Microorganisms (GCM) 10K type strain sequencing project: providing services to taxonomists for standard genome sequencing and annotation.</title>
        <authorList>
            <consortium name="The Broad Institute Genomics Platform"/>
            <consortium name="The Broad Institute Genome Sequencing Center for Infectious Disease"/>
            <person name="Wu L."/>
            <person name="Ma J."/>
        </authorList>
    </citation>
    <scope>NUCLEOTIDE SEQUENCE [LARGE SCALE GENOMIC DNA]</scope>
    <source>
        <strain evidence="2">JCM 12165</strain>
    </source>
</reference>
<dbReference type="InterPro" id="IPR027417">
    <property type="entry name" value="P-loop_NTPase"/>
</dbReference>
<dbReference type="Gene3D" id="3.40.50.300">
    <property type="entry name" value="P-loop containing nucleotide triphosphate hydrolases"/>
    <property type="match status" value="1"/>
</dbReference>
<dbReference type="RefSeq" id="WP_379659778.1">
    <property type="nucleotide sequence ID" value="NZ_JBHUCP010000009.1"/>
</dbReference>
<dbReference type="EMBL" id="JBHUCP010000009">
    <property type="protein sequence ID" value="MFD1530690.1"/>
    <property type="molecule type" value="Genomic_DNA"/>
</dbReference>
<keyword evidence="2" id="KW-1185">Reference proteome</keyword>
<accession>A0ABW4FK77</accession>
<proteinExistence type="predicted"/>
<dbReference type="SUPFAM" id="SSF52540">
    <property type="entry name" value="P-loop containing nucleoside triphosphate hydrolases"/>
    <property type="match status" value="1"/>
</dbReference>
<sequence length="405" mass="43321">MTNDRTSPHGRRIAVQTFGEERLERAKMGFALRHVPRSAMGTLIGGMVRPRSGDVVLAVVSRLGQHRRIEQPSGRRAALHVGDEVLVAYADRYAPDQYEAEVPNDLRKTQLVASGGIASAALSRSLDVRNATDLLPVGLVGDDQGRPLNVADFAMKPVRPQRDRPLTVAVIGTSMNSGKTTIIHFLVRGLSRAGVRAGVTKVTGTGSGNDYWVMIDAGAHLMLDFTDVGLASTYRQPMQQVERTFVELLDHLTASGTDVNFVEIADGIYQRETSRLIEAEVFRSSVDVVIFAAADAMGAAAGVAHLRGLGLKVAAVSGRITRSPLATREAERVLGLPVLGIPELVDPVAASAVIGLPPELLDKQALDAATPWPSVQPEWEADGPFSDHAAILTNEEAISTVGDPR</sequence>
<comment type="caution">
    <text evidence="1">The sequence shown here is derived from an EMBL/GenBank/DDBJ whole genome shotgun (WGS) entry which is preliminary data.</text>
</comment>